<reference evidence="2 3" key="1">
    <citation type="submission" date="2020-05" db="EMBL/GenBank/DDBJ databases">
        <title>Identification and distribution of gene clusters putatively required for synthesis of sphingolipid metabolism inhibitors in phylogenetically diverse species of the filamentous fungus Fusarium.</title>
        <authorList>
            <person name="Kim H.-S."/>
            <person name="Busman M."/>
            <person name="Brown D.W."/>
            <person name="Divon H."/>
            <person name="Uhlig S."/>
            <person name="Proctor R.H."/>
        </authorList>
    </citation>
    <scope>NUCLEOTIDE SEQUENCE [LARGE SCALE GENOMIC DNA]</scope>
    <source>
        <strain evidence="2 3">NRRL 20693</strain>
    </source>
</reference>
<gene>
    <name evidence="2" type="ORF">FHETE_10403</name>
</gene>
<accession>A0A8H5WGQ4</accession>
<dbReference type="OrthoDB" id="28127at2759"/>
<evidence type="ECO:0000313" key="3">
    <source>
        <dbReference type="Proteomes" id="UP000567885"/>
    </source>
</evidence>
<dbReference type="Proteomes" id="UP000567885">
    <property type="component" value="Unassembled WGS sequence"/>
</dbReference>
<name>A0A8H5WGQ4_FUSHE</name>
<dbReference type="EMBL" id="JAAGWQ010000281">
    <property type="protein sequence ID" value="KAF5657484.1"/>
    <property type="molecule type" value="Genomic_DNA"/>
</dbReference>
<dbReference type="AlphaFoldDB" id="A0A8H5WGQ4"/>
<feature type="region of interest" description="Disordered" evidence="1">
    <location>
        <begin position="241"/>
        <end position="264"/>
    </location>
</feature>
<protein>
    <submittedName>
        <fullName evidence="2">Putative relatd to E3-like factor in the SUMO pathway</fullName>
    </submittedName>
</protein>
<keyword evidence="3" id="KW-1185">Reference proteome</keyword>
<comment type="caution">
    <text evidence="2">The sequence shown here is derived from an EMBL/GenBank/DDBJ whole genome shotgun (WGS) entry which is preliminary data.</text>
</comment>
<organism evidence="2 3">
    <name type="scientific">Fusarium heterosporum</name>
    <dbReference type="NCBI Taxonomy" id="42747"/>
    <lineage>
        <taxon>Eukaryota</taxon>
        <taxon>Fungi</taxon>
        <taxon>Dikarya</taxon>
        <taxon>Ascomycota</taxon>
        <taxon>Pezizomycotina</taxon>
        <taxon>Sordariomycetes</taxon>
        <taxon>Hypocreomycetidae</taxon>
        <taxon>Hypocreales</taxon>
        <taxon>Nectriaceae</taxon>
        <taxon>Fusarium</taxon>
        <taxon>Fusarium heterosporum species complex</taxon>
    </lineage>
</organism>
<evidence type="ECO:0000313" key="2">
    <source>
        <dbReference type="EMBL" id="KAF5657484.1"/>
    </source>
</evidence>
<sequence>MCVTNASFKVMVFCAEGDSDPPGTAFPGGSIIEIFDVGGEAFRISLDTKSAPDHLIDITKELSLPLARAKVVQFKPGSTHKQAKEFHLVIAAFKATSIEEMERCIAKRTKIPSNFIKQGPKFCQLAVDAYLEEILSVAPEDQETVTIASDGKWHFRGFRHSSQVHKNGDSSYWNRDDARAGHVEDGVISEVNPIHHGRKDTADLARPPLYRSSMAGPDRPTTGHKGLALRGIKRRETITIDLTTRETDNNDVPPPAKRSKLRRV</sequence>
<evidence type="ECO:0000256" key="1">
    <source>
        <dbReference type="SAM" id="MobiDB-lite"/>
    </source>
</evidence>
<proteinExistence type="predicted"/>